<dbReference type="GO" id="GO:0004741">
    <property type="term" value="F:[pyruvate dehydrogenase (acetyl-transferring)]-phosphatase activity"/>
    <property type="evidence" value="ECO:0007669"/>
    <property type="project" value="TreeGrafter"/>
</dbReference>
<dbReference type="SMART" id="SM00332">
    <property type="entry name" value="PP2Cc"/>
    <property type="match status" value="1"/>
</dbReference>
<gene>
    <name evidence="2" type="ORF">AMS68_002697</name>
</gene>
<dbReference type="GO" id="GO:0005739">
    <property type="term" value="C:mitochondrion"/>
    <property type="evidence" value="ECO:0007669"/>
    <property type="project" value="TreeGrafter"/>
</dbReference>
<dbReference type="OrthoDB" id="420076at2759"/>
<evidence type="ECO:0000313" key="3">
    <source>
        <dbReference type="Proteomes" id="UP000503462"/>
    </source>
</evidence>
<sequence>MNVSHHVESAQKLVEMLPRRAIVLSRRLLSHRQAYNCPRRHNSSHNEPHTTYFQQPPVQQVVRPKLRWRILRGTLIAVTSAALAVSYTTGKIITDLDQLRDVAEEVKRGLEGYGGKPVSLEERTAYERATETVFYDAEKANNVLSYGSGWSASTSAISQTCRLPANVPCEDQHVSLGFYSPHDPTRQWWIWGIFDGHAGPRTSAFLADVLPTMVGSRLIEAGALTAEHALTSEEINELIADAFVQTDEDILGQAQELLSSADKSRAFALNVASLADQGSCALVAVYDPYNKVLRVANTGDSRAVLGRWDAGQSRYVAMPMSVDQTGFNEDEVKRLEAEHPGEDIIDKSSGRLFGLAVTRAFGDSRWKFPENITSFLHQALWTSPPRPKGVVKTPPYLTARPEVKDVKIQLGAKPDFLILASDGLWDQLSTEQAVELVQMWLDKYNPKDVALTAQKLLQGPDRLATCTGDVLTPGSSPTLTSHEASNDKSDADLYYDPEEKSLRWKNKREYFTVENESCSNHLVRNALGGNRDGLFAALMSLPPTRTRDVRDDITTTVVFFGADTSGIDAERLGDAPRQD</sequence>
<dbReference type="InterPro" id="IPR001932">
    <property type="entry name" value="PPM-type_phosphatase-like_dom"/>
</dbReference>
<protein>
    <recommendedName>
        <fullName evidence="1">PPM-type phosphatase domain-containing protein</fullName>
    </recommendedName>
</protein>
<dbReference type="Proteomes" id="UP000503462">
    <property type="component" value="Chromosome 2"/>
</dbReference>
<dbReference type="InterPro" id="IPR015655">
    <property type="entry name" value="PP2C"/>
</dbReference>
<keyword evidence="3" id="KW-1185">Reference proteome</keyword>
<dbReference type="PROSITE" id="PS51746">
    <property type="entry name" value="PPM_2"/>
    <property type="match status" value="1"/>
</dbReference>
<dbReference type="Pfam" id="PF00481">
    <property type="entry name" value="PP2C"/>
    <property type="match status" value="1"/>
</dbReference>
<evidence type="ECO:0000313" key="2">
    <source>
        <dbReference type="EMBL" id="QIW97179.1"/>
    </source>
</evidence>
<organism evidence="2 3">
    <name type="scientific">Peltaster fructicola</name>
    <dbReference type="NCBI Taxonomy" id="286661"/>
    <lineage>
        <taxon>Eukaryota</taxon>
        <taxon>Fungi</taxon>
        <taxon>Dikarya</taxon>
        <taxon>Ascomycota</taxon>
        <taxon>Pezizomycotina</taxon>
        <taxon>Dothideomycetes</taxon>
        <taxon>Dothideomycetes incertae sedis</taxon>
        <taxon>Peltaster</taxon>
    </lineage>
</organism>
<accession>A0A6H0XRT4</accession>
<dbReference type="CDD" id="cd00143">
    <property type="entry name" value="PP2Cc"/>
    <property type="match status" value="1"/>
</dbReference>
<dbReference type="SUPFAM" id="SSF81606">
    <property type="entry name" value="PP2C-like"/>
    <property type="match status" value="1"/>
</dbReference>
<feature type="domain" description="PPM-type phosphatase" evidence="1">
    <location>
        <begin position="153"/>
        <end position="560"/>
    </location>
</feature>
<dbReference type="InterPro" id="IPR036457">
    <property type="entry name" value="PPM-type-like_dom_sf"/>
</dbReference>
<dbReference type="AlphaFoldDB" id="A0A6H0XRT4"/>
<proteinExistence type="predicted"/>
<dbReference type="PANTHER" id="PTHR13832:SF792">
    <property type="entry name" value="GM14286P"/>
    <property type="match status" value="1"/>
</dbReference>
<dbReference type="EMBL" id="CP051140">
    <property type="protein sequence ID" value="QIW97179.1"/>
    <property type="molecule type" value="Genomic_DNA"/>
</dbReference>
<dbReference type="Gene3D" id="3.60.40.10">
    <property type="entry name" value="PPM-type phosphatase domain"/>
    <property type="match status" value="1"/>
</dbReference>
<reference evidence="2 3" key="1">
    <citation type="journal article" date="2016" name="Sci. Rep.">
        <title>Peltaster fructicola genome reveals evolution from an invasive phytopathogen to an ectophytic parasite.</title>
        <authorList>
            <person name="Xu C."/>
            <person name="Chen H."/>
            <person name="Gleason M.L."/>
            <person name="Xu J.R."/>
            <person name="Liu H."/>
            <person name="Zhang R."/>
            <person name="Sun G."/>
        </authorList>
    </citation>
    <scope>NUCLEOTIDE SEQUENCE [LARGE SCALE GENOMIC DNA]</scope>
    <source>
        <strain evidence="2 3">LNHT1506</strain>
    </source>
</reference>
<evidence type="ECO:0000259" key="1">
    <source>
        <dbReference type="PROSITE" id="PS51746"/>
    </source>
</evidence>
<dbReference type="PANTHER" id="PTHR13832">
    <property type="entry name" value="PROTEIN PHOSPHATASE 2C"/>
    <property type="match status" value="1"/>
</dbReference>
<name>A0A6H0XRT4_9PEZI</name>